<reference evidence="1" key="1">
    <citation type="submission" date="2021-04" db="EMBL/GenBank/DDBJ databases">
        <title>Complete genome sequence for Sulfitobacter sp. strain JK7-1.</title>
        <authorList>
            <person name="Park S.-J."/>
        </authorList>
    </citation>
    <scope>NUCLEOTIDE SEQUENCE</scope>
    <source>
        <strain evidence="1">JK7-1</strain>
    </source>
</reference>
<proteinExistence type="predicted"/>
<dbReference type="EMBL" id="CP073581">
    <property type="protein sequence ID" value="QUJ75092.1"/>
    <property type="molecule type" value="Genomic_DNA"/>
</dbReference>
<accession>A0A975PKU9</accession>
<dbReference type="AlphaFoldDB" id="A0A975PKU9"/>
<evidence type="ECO:0000313" key="1">
    <source>
        <dbReference type="EMBL" id="QUJ75092.1"/>
    </source>
</evidence>
<dbReference type="KEGG" id="sual:KDD17_08565"/>
<gene>
    <name evidence="1" type="ORF">KDD17_08565</name>
</gene>
<evidence type="ECO:0000313" key="2">
    <source>
        <dbReference type="Proteomes" id="UP000683291"/>
    </source>
</evidence>
<protein>
    <submittedName>
        <fullName evidence="1">Uncharacterized protein</fullName>
    </submittedName>
</protein>
<dbReference type="Proteomes" id="UP000683291">
    <property type="component" value="Chromosome 1"/>
</dbReference>
<keyword evidence="2" id="KW-1185">Reference proteome</keyword>
<organism evidence="1 2">
    <name type="scientific">Sulfitobacter albidus</name>
    <dbReference type="NCBI Taxonomy" id="2829501"/>
    <lineage>
        <taxon>Bacteria</taxon>
        <taxon>Pseudomonadati</taxon>
        <taxon>Pseudomonadota</taxon>
        <taxon>Alphaproteobacteria</taxon>
        <taxon>Rhodobacterales</taxon>
        <taxon>Roseobacteraceae</taxon>
        <taxon>Sulfitobacter</taxon>
    </lineage>
</organism>
<dbReference type="RefSeq" id="WP_212703297.1">
    <property type="nucleotide sequence ID" value="NZ_CP073581.1"/>
</dbReference>
<name>A0A975PKU9_9RHOB</name>
<sequence length="52" mass="5869">MLDIPCPDPTLEARTRDTYQNGALRLVRQERWDLLSAQIADADARNVMTPVA</sequence>